<dbReference type="Proteomes" id="UP000324326">
    <property type="component" value="Unassembled WGS sequence"/>
</dbReference>
<dbReference type="EMBL" id="QSND01000008">
    <property type="protein sequence ID" value="KAA6446719.1"/>
    <property type="molecule type" value="Genomic_DNA"/>
</dbReference>
<gene>
    <name evidence="2" type="ORF">DX927_23815</name>
</gene>
<keyword evidence="1" id="KW-1133">Transmembrane helix</keyword>
<evidence type="ECO:0000313" key="2">
    <source>
        <dbReference type="EMBL" id="KAA6446719.1"/>
    </source>
</evidence>
<dbReference type="RefSeq" id="WP_148959215.1">
    <property type="nucleotide sequence ID" value="NZ_QSND01000008.1"/>
</dbReference>
<organism evidence="2 3">
    <name type="scientific">Bacillus swezeyi</name>
    <dbReference type="NCBI Taxonomy" id="1925020"/>
    <lineage>
        <taxon>Bacteria</taxon>
        <taxon>Bacillati</taxon>
        <taxon>Bacillota</taxon>
        <taxon>Bacilli</taxon>
        <taxon>Bacillales</taxon>
        <taxon>Bacillaceae</taxon>
        <taxon>Bacillus</taxon>
    </lineage>
</organism>
<evidence type="ECO:0000313" key="3">
    <source>
        <dbReference type="Proteomes" id="UP000324326"/>
    </source>
</evidence>
<proteinExistence type="predicted"/>
<sequence>MGLLILLGIVFVVTVVMVMVDTSGELILSIIVGVVVDIVLLLIVGAIVYTNLFDTHKVLRKESVSIQLRIP</sequence>
<keyword evidence="1" id="KW-0472">Membrane</keyword>
<comment type="caution">
    <text evidence="2">The sequence shown here is derived from an EMBL/GenBank/DDBJ whole genome shotgun (WGS) entry which is preliminary data.</text>
</comment>
<feature type="transmembrane region" description="Helical" evidence="1">
    <location>
        <begin position="27"/>
        <end position="52"/>
    </location>
</feature>
<evidence type="ECO:0000256" key="1">
    <source>
        <dbReference type="SAM" id="Phobius"/>
    </source>
</evidence>
<reference evidence="2 3" key="1">
    <citation type="submission" date="2018-08" db="EMBL/GenBank/DDBJ databases">
        <title>Bacillus phenotypic plasticity.</title>
        <authorList>
            <person name="Hurtado E."/>
        </authorList>
    </citation>
    <scope>NUCLEOTIDE SEQUENCE [LARGE SCALE GENOMIC DNA]</scope>
    <source>
        <strain evidence="2 3">427</strain>
    </source>
</reference>
<protein>
    <submittedName>
        <fullName evidence="2">Uncharacterized protein</fullName>
    </submittedName>
</protein>
<name>A0A5M8RET6_9BACI</name>
<dbReference type="AlphaFoldDB" id="A0A5M8RET6"/>
<keyword evidence="1" id="KW-0812">Transmembrane</keyword>
<accession>A0A5M8RET6</accession>